<feature type="compositionally biased region" description="Basic residues" evidence="3">
    <location>
        <begin position="526"/>
        <end position="536"/>
    </location>
</feature>
<feature type="compositionally biased region" description="Low complexity" evidence="3">
    <location>
        <begin position="804"/>
        <end position="815"/>
    </location>
</feature>
<dbReference type="Proteomes" id="UP001501455">
    <property type="component" value="Unassembled WGS sequence"/>
</dbReference>
<dbReference type="EMBL" id="BAAAXF010000028">
    <property type="protein sequence ID" value="GAA3497027.1"/>
    <property type="molecule type" value="Genomic_DNA"/>
</dbReference>
<feature type="compositionally biased region" description="Low complexity" evidence="3">
    <location>
        <begin position="17"/>
        <end position="62"/>
    </location>
</feature>
<comment type="caution">
    <text evidence="4">The sequence shown here is derived from an EMBL/GenBank/DDBJ whole genome shotgun (WGS) entry which is preliminary data.</text>
</comment>
<feature type="compositionally biased region" description="Low complexity" evidence="3">
    <location>
        <begin position="133"/>
        <end position="173"/>
    </location>
</feature>
<dbReference type="InterPro" id="IPR036390">
    <property type="entry name" value="WH_DNA-bd_sf"/>
</dbReference>
<dbReference type="Gene3D" id="6.10.250.2410">
    <property type="match status" value="1"/>
</dbReference>
<feature type="compositionally biased region" description="Low complexity" evidence="3">
    <location>
        <begin position="662"/>
        <end position="671"/>
    </location>
</feature>
<feature type="compositionally biased region" description="Low complexity" evidence="3">
    <location>
        <begin position="639"/>
        <end position="648"/>
    </location>
</feature>
<keyword evidence="1" id="KW-0159">Chromosome partition</keyword>
<feature type="compositionally biased region" description="Gly residues" evidence="3">
    <location>
        <begin position="672"/>
        <end position="690"/>
    </location>
</feature>
<feature type="region of interest" description="Disordered" evidence="3">
    <location>
        <begin position="517"/>
        <end position="815"/>
    </location>
</feature>
<sequence>MTSNDPAAPAPRRRPLGRGPATPRDTATPLAGEAAAQDAPAEATPPVAPSAEAPEASADAGTAPGGAARGAAAAEPDAARSGPGPVAEPEVARTARAVVQGVSADEAAPPDTPAAEAPEASADAGTAPGGAARGAASAAGADAARSGPGAGSGAVVAPSPAPTAPAAGSAVAAEVEEDAGDGRFKVRLANFEGPFDLLLQLIAKHKLDVTEVALSKVTDEFMAYIRAMGPDWDLDETTEFLVVAATLLDLKAARLLPAAEVEDEADLALLEARDLLFARLLQYRAYKQIADIFSRRLDDEARRFPRTVGLEPHHAELLPDVVISIGPEGFARLAVKAMQPKPKPQVYVDHIHAPLVSVQEQAGIVVARLKELGEAGFRALVEDTDDTLTVIARFLALLELYREKAVALEQETALGELTVRWTGGDGDAVPRGHRRVRPAARAAPGGEDTVSEDTGGVAELDLKPALEAVLMVVDEPATEEHLAKILDRPRRQVADALAELADEYTVPAPRLRAAPGRGRLALLHPPRVRRGRRALRPGRPAGPPHPGRAGDPRGRRLPAAGQPQPRLRRARSQLRRRDAHPPPAGSDRGGGHGTRNRCDPVHDDELLPGADGPARSGRAPGARALPPGGGGDRGRDTGRGPVVRSGRPGFRGRRRQDGTLMRSSSGRNSSGNNGGSRGGNSGGRGGSGGGRGDHRGAGNNRDDRQGGRPKRPRPEERRYDVGPGASQEGPKSGRGPGARGGAKGGPQKPLQRGRSVPGDVPRVRGAGRGAQPGAVRGQEGRRAAQDLPRAPSRRASGCRRCSRARATAPGGPARS</sequence>
<feature type="compositionally biased region" description="Basic and acidic residues" evidence="3">
    <location>
        <begin position="691"/>
        <end position="720"/>
    </location>
</feature>
<evidence type="ECO:0000313" key="5">
    <source>
        <dbReference type="Proteomes" id="UP001501455"/>
    </source>
</evidence>
<gene>
    <name evidence="4" type="ORF">GCM10019016_041280</name>
</gene>
<dbReference type="SUPFAM" id="SSF46785">
    <property type="entry name" value="Winged helix' DNA-binding domain"/>
    <property type="match status" value="1"/>
</dbReference>
<evidence type="ECO:0000256" key="1">
    <source>
        <dbReference type="ARBA" id="ARBA00022829"/>
    </source>
</evidence>
<dbReference type="InterPro" id="IPR036388">
    <property type="entry name" value="WH-like_DNA-bd_sf"/>
</dbReference>
<feature type="compositionally biased region" description="Basic and acidic residues" evidence="3">
    <location>
        <begin position="596"/>
        <end position="605"/>
    </location>
</feature>
<feature type="compositionally biased region" description="Low complexity" evidence="3">
    <location>
        <begin position="608"/>
        <end position="626"/>
    </location>
</feature>
<feature type="compositionally biased region" description="Gly residues" evidence="3">
    <location>
        <begin position="732"/>
        <end position="744"/>
    </location>
</feature>
<proteinExistence type="predicted"/>
<dbReference type="PANTHER" id="PTHR33969">
    <property type="entry name" value="SEGREGATION AND CONDENSATION PROTEIN A"/>
    <property type="match status" value="1"/>
</dbReference>
<evidence type="ECO:0000256" key="3">
    <source>
        <dbReference type="SAM" id="MobiDB-lite"/>
    </source>
</evidence>
<evidence type="ECO:0000256" key="2">
    <source>
        <dbReference type="ARBA" id="ARBA00044777"/>
    </source>
</evidence>
<feature type="region of interest" description="Disordered" evidence="3">
    <location>
        <begin position="1"/>
        <end position="174"/>
    </location>
</feature>
<feature type="compositionally biased region" description="Low complexity" evidence="3">
    <location>
        <begin position="69"/>
        <end position="82"/>
    </location>
</feature>
<organism evidence="4 5">
    <name type="scientific">Streptomyces prasinosporus</name>
    <dbReference type="NCBI Taxonomy" id="68256"/>
    <lineage>
        <taxon>Bacteria</taxon>
        <taxon>Bacillati</taxon>
        <taxon>Actinomycetota</taxon>
        <taxon>Actinomycetes</taxon>
        <taxon>Kitasatosporales</taxon>
        <taxon>Streptomycetaceae</taxon>
        <taxon>Streptomyces</taxon>
        <taxon>Streptomyces albogriseolus group</taxon>
    </lineage>
</organism>
<evidence type="ECO:0000313" key="4">
    <source>
        <dbReference type="EMBL" id="GAA3497027.1"/>
    </source>
</evidence>
<keyword evidence="5" id="KW-1185">Reference proteome</keyword>
<accession>A0ABP6TPT3</accession>
<dbReference type="InterPro" id="IPR003768">
    <property type="entry name" value="ScpA"/>
</dbReference>
<dbReference type="PANTHER" id="PTHR33969:SF2">
    <property type="entry name" value="SEGREGATION AND CONDENSATION PROTEIN A"/>
    <property type="match status" value="1"/>
</dbReference>
<dbReference type="Gene3D" id="1.10.10.10">
    <property type="entry name" value="Winged helix-like DNA-binding domain superfamily/Winged helix DNA-binding domain"/>
    <property type="match status" value="1"/>
</dbReference>
<name>A0ABP6TPT3_9ACTN</name>
<protein>
    <recommendedName>
        <fullName evidence="2">Segregation and condensation protein A</fullName>
    </recommendedName>
</protein>
<dbReference type="Pfam" id="PF02616">
    <property type="entry name" value="SMC_ScpA"/>
    <property type="match status" value="1"/>
</dbReference>
<feature type="compositionally biased region" description="Low complexity" evidence="3">
    <location>
        <begin position="103"/>
        <end position="126"/>
    </location>
</feature>
<reference evidence="5" key="1">
    <citation type="journal article" date="2019" name="Int. J. Syst. Evol. Microbiol.">
        <title>The Global Catalogue of Microorganisms (GCM) 10K type strain sequencing project: providing services to taxonomists for standard genome sequencing and annotation.</title>
        <authorList>
            <consortium name="The Broad Institute Genomics Platform"/>
            <consortium name="The Broad Institute Genome Sequencing Center for Infectious Disease"/>
            <person name="Wu L."/>
            <person name="Ma J."/>
        </authorList>
    </citation>
    <scope>NUCLEOTIDE SEQUENCE [LARGE SCALE GENOMIC DNA]</scope>
    <source>
        <strain evidence="5">JCM 4816</strain>
    </source>
</reference>